<feature type="transmembrane region" description="Helical" evidence="2">
    <location>
        <begin position="57"/>
        <end position="75"/>
    </location>
</feature>
<proteinExistence type="predicted"/>
<feature type="compositionally biased region" description="Basic and acidic residues" evidence="1">
    <location>
        <begin position="23"/>
        <end position="36"/>
    </location>
</feature>
<keyword evidence="2" id="KW-0812">Transmembrane</keyword>
<keyword evidence="4" id="KW-1185">Reference proteome</keyword>
<evidence type="ECO:0000313" key="4">
    <source>
        <dbReference type="Proteomes" id="UP001196565"/>
    </source>
</evidence>
<accession>A0ABS7AAF0</accession>
<feature type="region of interest" description="Disordered" evidence="1">
    <location>
        <begin position="1"/>
        <end position="36"/>
    </location>
</feature>
<evidence type="ECO:0000313" key="3">
    <source>
        <dbReference type="EMBL" id="MBW6399279.1"/>
    </source>
</evidence>
<feature type="compositionally biased region" description="Basic and acidic residues" evidence="1">
    <location>
        <begin position="1"/>
        <end position="16"/>
    </location>
</feature>
<organism evidence="3 4">
    <name type="scientific">Roseomonas alba</name>
    <dbReference type="NCBI Taxonomy" id="2846776"/>
    <lineage>
        <taxon>Bacteria</taxon>
        <taxon>Pseudomonadati</taxon>
        <taxon>Pseudomonadota</taxon>
        <taxon>Alphaproteobacteria</taxon>
        <taxon>Acetobacterales</taxon>
        <taxon>Roseomonadaceae</taxon>
        <taxon>Roseomonas</taxon>
    </lineage>
</organism>
<sequence>MNTRRDNEIADRFAEERSEDEGMPEHPAKARDPVRWAAERSERVSHRAARRPPAHTSMFGIAFVSCVALVALASARRAVRWVLREGRAVKLPH</sequence>
<name>A0ABS7AAF0_9PROT</name>
<comment type="caution">
    <text evidence="3">The sequence shown here is derived from an EMBL/GenBank/DDBJ whole genome shotgun (WGS) entry which is preliminary data.</text>
</comment>
<dbReference type="RefSeq" id="WP_219763891.1">
    <property type="nucleotide sequence ID" value="NZ_JAHYBZ010000005.1"/>
</dbReference>
<evidence type="ECO:0000256" key="1">
    <source>
        <dbReference type="SAM" id="MobiDB-lite"/>
    </source>
</evidence>
<dbReference type="Proteomes" id="UP001196565">
    <property type="component" value="Unassembled WGS sequence"/>
</dbReference>
<protein>
    <submittedName>
        <fullName evidence="3">Uncharacterized protein</fullName>
    </submittedName>
</protein>
<dbReference type="EMBL" id="JAHYBZ010000005">
    <property type="protein sequence ID" value="MBW6399279.1"/>
    <property type="molecule type" value="Genomic_DNA"/>
</dbReference>
<keyword evidence="2" id="KW-1133">Transmembrane helix</keyword>
<gene>
    <name evidence="3" type="ORF">KPL78_15565</name>
</gene>
<evidence type="ECO:0000256" key="2">
    <source>
        <dbReference type="SAM" id="Phobius"/>
    </source>
</evidence>
<keyword evidence="2" id="KW-0472">Membrane</keyword>
<reference evidence="3 4" key="1">
    <citation type="submission" date="2021-07" db="EMBL/GenBank/DDBJ databases">
        <authorList>
            <person name="So Y."/>
        </authorList>
    </citation>
    <scope>NUCLEOTIDE SEQUENCE [LARGE SCALE GENOMIC DNA]</scope>
    <source>
        <strain evidence="3 4">HJA6</strain>
    </source>
</reference>